<proteinExistence type="predicted"/>
<organism evidence="3 4">
    <name type="scientific">Aeromicrobium phragmitis</name>
    <dbReference type="NCBI Taxonomy" id="2478914"/>
    <lineage>
        <taxon>Bacteria</taxon>
        <taxon>Bacillati</taxon>
        <taxon>Actinomycetota</taxon>
        <taxon>Actinomycetes</taxon>
        <taxon>Propionibacteriales</taxon>
        <taxon>Nocardioidaceae</taxon>
        <taxon>Aeromicrobium</taxon>
    </lineage>
</organism>
<evidence type="ECO:0000313" key="4">
    <source>
        <dbReference type="Proteomes" id="UP000282515"/>
    </source>
</evidence>
<comment type="caution">
    <text evidence="3">The sequence shown here is derived from an EMBL/GenBank/DDBJ whole genome shotgun (WGS) entry which is preliminary data.</text>
</comment>
<dbReference type="PANTHER" id="PTHR10803:SF31">
    <property type="entry name" value="ATPASE RV3679-RELATED"/>
    <property type="match status" value="1"/>
</dbReference>
<gene>
    <name evidence="3" type="ORF">D9V41_02250</name>
</gene>
<dbReference type="OrthoDB" id="5242836at2"/>
<keyword evidence="4" id="KW-1185">Reference proteome</keyword>
<name>A0A3L8PS44_9ACTN</name>
<dbReference type="GO" id="GO:0005524">
    <property type="term" value="F:ATP binding"/>
    <property type="evidence" value="ECO:0007669"/>
    <property type="project" value="InterPro"/>
</dbReference>
<dbReference type="EMBL" id="RDBF01000001">
    <property type="protein sequence ID" value="RLV57473.1"/>
    <property type="molecule type" value="Genomic_DNA"/>
</dbReference>
<accession>A0A3L8PS44</accession>
<feature type="region of interest" description="Disordered" evidence="1">
    <location>
        <begin position="1"/>
        <end position="50"/>
    </location>
</feature>
<sequence>MHEHGRGQVFPLGHGPTLAADEHGDDGPRRHSGARHRRHDRPRAPTLDLVAPSSTPLHIVTGKGGTGKTTVAGALAIALASGGRRVLLCEVEGRQEIARLFDVPPLPYEERRINAAGRDGGQVYALAVDAEEALLEYLAMYYRLGRAGKALDKFGVIDFATTIAPGVRDVLLTGKVYEAARRRENGPESPFVYDAVVVDAPPTGRIARFLGVNDDVAGLAKVGPIKNQSTSIMAMMRSPQTKVHLVTLLEEMPVQETLDGIAELRAEGLPVGHVLVNMVRPALVSEATRTALEHGTVDTAEVSVSLASVSLAPDAADLLVDAGIAHVQRQDLQNDQAQTLRASVDDVLDLPLVSDGVDLGALFELADALEPVVNR</sequence>
<dbReference type="Gene3D" id="3.40.50.300">
    <property type="entry name" value="P-loop containing nucleotide triphosphate hydrolases"/>
    <property type="match status" value="1"/>
</dbReference>
<evidence type="ECO:0000259" key="2">
    <source>
        <dbReference type="Pfam" id="PF02374"/>
    </source>
</evidence>
<dbReference type="InterPro" id="IPR025723">
    <property type="entry name" value="ArsA/GET3_ATPase-like"/>
</dbReference>
<evidence type="ECO:0000313" key="3">
    <source>
        <dbReference type="EMBL" id="RLV57473.1"/>
    </source>
</evidence>
<protein>
    <submittedName>
        <fullName evidence="3">ATPase</fullName>
    </submittedName>
</protein>
<evidence type="ECO:0000256" key="1">
    <source>
        <dbReference type="SAM" id="MobiDB-lite"/>
    </source>
</evidence>
<dbReference type="Pfam" id="PF02374">
    <property type="entry name" value="ArsA_ATPase"/>
    <property type="match status" value="1"/>
</dbReference>
<feature type="compositionally biased region" description="Basic residues" evidence="1">
    <location>
        <begin position="30"/>
        <end position="41"/>
    </location>
</feature>
<feature type="compositionally biased region" description="Basic and acidic residues" evidence="1">
    <location>
        <begin position="20"/>
        <end position="29"/>
    </location>
</feature>
<dbReference type="Proteomes" id="UP000282515">
    <property type="component" value="Unassembled WGS sequence"/>
</dbReference>
<dbReference type="InterPro" id="IPR027417">
    <property type="entry name" value="P-loop_NTPase"/>
</dbReference>
<dbReference type="AlphaFoldDB" id="A0A3L8PS44"/>
<dbReference type="PANTHER" id="PTHR10803">
    <property type="entry name" value="ARSENICAL PUMP-DRIVING ATPASE ARSENITE-TRANSLOCATING ATPASE"/>
    <property type="match status" value="1"/>
</dbReference>
<dbReference type="GO" id="GO:0016887">
    <property type="term" value="F:ATP hydrolysis activity"/>
    <property type="evidence" value="ECO:0007669"/>
    <property type="project" value="InterPro"/>
</dbReference>
<dbReference type="InterPro" id="IPR016300">
    <property type="entry name" value="ATPase_ArsA/GET3"/>
</dbReference>
<feature type="domain" description="ArsA/GET3 Anion-transporting ATPase-like" evidence="2">
    <location>
        <begin position="59"/>
        <end position="236"/>
    </location>
</feature>
<dbReference type="SUPFAM" id="SSF52540">
    <property type="entry name" value="P-loop containing nucleoside triphosphate hydrolases"/>
    <property type="match status" value="1"/>
</dbReference>
<reference evidence="3 4" key="1">
    <citation type="submission" date="2018-10" db="EMBL/GenBank/DDBJ databases">
        <title>Aeromicrobium sp. 9W16Y-2 whole genome shotgun sequence.</title>
        <authorList>
            <person name="Li F."/>
        </authorList>
    </citation>
    <scope>NUCLEOTIDE SEQUENCE [LARGE SCALE GENOMIC DNA]</scope>
    <source>
        <strain evidence="3 4">9W16Y-2</strain>
    </source>
</reference>